<evidence type="ECO:0000256" key="1">
    <source>
        <dbReference type="ARBA" id="ARBA00005257"/>
    </source>
</evidence>
<dbReference type="InterPro" id="IPR004843">
    <property type="entry name" value="Calcineurin-like_PHP"/>
</dbReference>
<organism evidence="7 8">
    <name type="scientific">Ajellomyces capsulatus</name>
    <name type="common">Darling's disease fungus</name>
    <name type="synonym">Histoplasma capsulatum</name>
    <dbReference type="NCBI Taxonomy" id="5037"/>
    <lineage>
        <taxon>Eukaryota</taxon>
        <taxon>Fungi</taxon>
        <taxon>Dikarya</taxon>
        <taxon>Ascomycota</taxon>
        <taxon>Pezizomycotina</taxon>
        <taxon>Eurotiomycetes</taxon>
        <taxon>Eurotiomycetidae</taxon>
        <taxon>Onygenales</taxon>
        <taxon>Ajellomycetaceae</taxon>
        <taxon>Histoplasma</taxon>
    </lineage>
</organism>
<accession>A0A8A1MLN5</accession>
<dbReference type="PANTHER" id="PTHR12905:SF0">
    <property type="entry name" value="CALCINEURIN-LIKE PHOSPHOESTERASE DOMAIN-CONTAINING PROTEIN"/>
    <property type="match status" value="1"/>
</dbReference>
<keyword evidence="3 4" id="KW-0687">Ribonucleoprotein</keyword>
<dbReference type="EMBL" id="CP069115">
    <property type="protein sequence ID" value="QSS66070.1"/>
    <property type="molecule type" value="Genomic_DNA"/>
</dbReference>
<dbReference type="GO" id="GO:0005840">
    <property type="term" value="C:ribosome"/>
    <property type="evidence" value="ECO:0007669"/>
    <property type="project" value="UniProtKB-KW"/>
</dbReference>
<dbReference type="Gene3D" id="3.10.290.70">
    <property type="match status" value="1"/>
</dbReference>
<evidence type="ECO:0000256" key="4">
    <source>
        <dbReference type="RuleBase" id="RU000669"/>
    </source>
</evidence>
<dbReference type="Proteomes" id="UP000663671">
    <property type="component" value="Chromosome 3"/>
</dbReference>
<dbReference type="CDD" id="cd07379">
    <property type="entry name" value="MPP_239FB"/>
    <property type="match status" value="1"/>
</dbReference>
<dbReference type="GO" id="GO:1990904">
    <property type="term" value="C:ribonucleoprotein complex"/>
    <property type="evidence" value="ECO:0007669"/>
    <property type="project" value="UniProtKB-KW"/>
</dbReference>
<evidence type="ECO:0000256" key="3">
    <source>
        <dbReference type="ARBA" id="ARBA00023274"/>
    </source>
</evidence>
<evidence type="ECO:0000256" key="5">
    <source>
        <dbReference type="SAM" id="MobiDB-lite"/>
    </source>
</evidence>
<dbReference type="Pfam" id="PF01201">
    <property type="entry name" value="Ribosomal_S8e"/>
    <property type="match status" value="1"/>
</dbReference>
<evidence type="ECO:0000256" key="2">
    <source>
        <dbReference type="ARBA" id="ARBA00022980"/>
    </source>
</evidence>
<sequence length="852" mass="96528">MVRAFYHMCTSTSRTLKLAGHGIFDKRAHCAKFNIPYDDDDKPQPPAKFTTADHRAIFWSRTTRYESSPSTAIMGISRDSRHKRSATGAKRSHYRKKRAFEKGRQPANTRIGPKRIHLVRTRGGNQKFRGLRLESGNFSWGSEGIARKVRVIVVGKVEPALEKQFEAGRLYAVVSSRPGQSGRVDGYILEGEELAFYQRAIRNPHYNQSRTRQVLVASRAIARLTPNDRSANVVRSRNTEGMAANSPPNEVKTRFCIISDTHTYTPLPPDNWSPFRLPFPSSDVLLHAGDLTMVGKESEHQATIGMLKNADAELKIVIAGNHDITLDEDYYNSFGYRRHRTREDLVKIRDMYCGEEARKHGIVYMDEELRTFTLKNGARFTVYASPYQPEFCRWAFAYKRHQDRFNPAVEGSQFIAQNPVPDFPTVDVMITHGPPRGVMDETISCEPVGCDHLRRAVTRAKPRLHCFGHIHEGYGAQRMEWAGEKVTNINLDQSTVLKDRASYINVSRDGADNPLKVGEETLFVNASIVTVQYDPVHAPWVVDIDLPRGASHRIHTLSMETYLNSVYILFPLYPRFHLARPSLDNIADTEHNEEILWINDSRGCGIPVASSFEETISEDSIIIISICNYVENFGSKCPILSSNPPDFESGEPSPFVDYVKLSHIIKSNRGRITRDDIVVFKELANCRRAYFTAYNLFFKSDNTPRDLFAERCQLFKTSQIVVKNPDKFTIESRRVISNRVRINVRNCAAEKKMHAIWRRDIAACTARLAGIKHKAASILRGIWDKSSKSQRQRKKTSNRIATGIRTHNIGGSGALKTCSPSPMPRSVKLITSNGISKRRLYNLQPAGLACRQ</sequence>
<feature type="compositionally biased region" description="Basic residues" evidence="5">
    <location>
        <begin position="80"/>
        <end position="99"/>
    </location>
</feature>
<name>A0A8A1MLN5_AJECA</name>
<dbReference type="GO" id="GO:0003735">
    <property type="term" value="F:structural constituent of ribosome"/>
    <property type="evidence" value="ECO:0007669"/>
    <property type="project" value="InterPro"/>
</dbReference>
<dbReference type="NCBIfam" id="TIGR00307">
    <property type="entry name" value="eS8"/>
    <property type="match status" value="1"/>
</dbReference>
<dbReference type="Pfam" id="PF00149">
    <property type="entry name" value="Metallophos"/>
    <property type="match status" value="1"/>
</dbReference>
<comment type="similarity">
    <text evidence="1 4">Belongs to the eukaryotic ribosomal protein eS8 family.</text>
</comment>
<dbReference type="Gene3D" id="3.60.21.10">
    <property type="match status" value="1"/>
</dbReference>
<dbReference type="CDD" id="cd11382">
    <property type="entry name" value="Ribosomal_S8e"/>
    <property type="match status" value="1"/>
</dbReference>
<proteinExistence type="inferred from homology"/>
<dbReference type="GO" id="GO:0016787">
    <property type="term" value="F:hydrolase activity"/>
    <property type="evidence" value="ECO:0007669"/>
    <property type="project" value="InterPro"/>
</dbReference>
<dbReference type="InterPro" id="IPR022309">
    <property type="entry name" value="Ribosomal_Se8/biogenesis_NSA2"/>
</dbReference>
<keyword evidence="2 4" id="KW-0689">Ribosomal protein</keyword>
<dbReference type="PANTHER" id="PTHR12905">
    <property type="entry name" value="METALLOPHOSPHOESTERASE"/>
    <property type="match status" value="1"/>
</dbReference>
<gene>
    <name evidence="7" type="ORF">I7I51_06921</name>
</gene>
<feature type="region of interest" description="Disordered" evidence="5">
    <location>
        <begin position="77"/>
        <end position="108"/>
    </location>
</feature>
<evidence type="ECO:0000313" key="8">
    <source>
        <dbReference type="Proteomes" id="UP000663671"/>
    </source>
</evidence>
<reference evidence="7" key="1">
    <citation type="submission" date="2021-01" db="EMBL/GenBank/DDBJ databases">
        <title>Chromosome-level genome assembly of a human fungal pathogen reveals clustering of transcriptionally co-regulated genes.</title>
        <authorList>
            <person name="Voorhies M."/>
            <person name="Cohen S."/>
            <person name="Shea T.P."/>
            <person name="Petrus S."/>
            <person name="Munoz J.F."/>
            <person name="Poplawski S."/>
            <person name="Goldman W.E."/>
            <person name="Michael T."/>
            <person name="Cuomo C.A."/>
            <person name="Sil A."/>
            <person name="Beyhan S."/>
        </authorList>
    </citation>
    <scope>NUCLEOTIDE SEQUENCE</scope>
    <source>
        <strain evidence="7">WU24</strain>
    </source>
</reference>
<dbReference type="VEuPathDB" id="FungiDB:I7I51_06921"/>
<evidence type="ECO:0000313" key="7">
    <source>
        <dbReference type="EMBL" id="QSS66070.1"/>
    </source>
</evidence>
<feature type="domain" description="Calcineurin-like phosphoesterase" evidence="6">
    <location>
        <begin position="254"/>
        <end position="472"/>
    </location>
</feature>
<dbReference type="InterPro" id="IPR029052">
    <property type="entry name" value="Metallo-depent_PP-like"/>
</dbReference>
<dbReference type="GO" id="GO:0006412">
    <property type="term" value="P:translation"/>
    <property type="evidence" value="ECO:0007669"/>
    <property type="project" value="InterPro"/>
</dbReference>
<dbReference type="SUPFAM" id="SSF56300">
    <property type="entry name" value="Metallo-dependent phosphatases"/>
    <property type="match status" value="1"/>
</dbReference>
<dbReference type="InterPro" id="IPR051693">
    <property type="entry name" value="UPF0046_metallophosphoest"/>
</dbReference>
<dbReference type="OrthoDB" id="630188at2759"/>
<evidence type="ECO:0000259" key="6">
    <source>
        <dbReference type="Pfam" id="PF00149"/>
    </source>
</evidence>
<dbReference type="InterPro" id="IPR001047">
    <property type="entry name" value="Ribosomal_eS8"/>
</dbReference>
<protein>
    <recommendedName>
        <fullName evidence="4">40S ribosomal protein S8</fullName>
    </recommendedName>
</protein>
<dbReference type="AlphaFoldDB" id="A0A8A1MLN5"/>